<organism evidence="2 3">
    <name type="scientific">Agromyces allii</name>
    <dbReference type="NCBI Taxonomy" id="393607"/>
    <lineage>
        <taxon>Bacteria</taxon>
        <taxon>Bacillati</taxon>
        <taxon>Actinomycetota</taxon>
        <taxon>Actinomycetes</taxon>
        <taxon>Micrococcales</taxon>
        <taxon>Microbacteriaceae</taxon>
        <taxon>Agromyces</taxon>
    </lineage>
</organism>
<evidence type="ECO:0008006" key="4">
    <source>
        <dbReference type="Google" id="ProtNLM"/>
    </source>
</evidence>
<feature type="transmembrane region" description="Helical" evidence="1">
    <location>
        <begin position="351"/>
        <end position="368"/>
    </location>
</feature>
<keyword evidence="1" id="KW-0472">Membrane</keyword>
<evidence type="ECO:0000256" key="1">
    <source>
        <dbReference type="SAM" id="Phobius"/>
    </source>
</evidence>
<feature type="transmembrane region" description="Helical" evidence="1">
    <location>
        <begin position="488"/>
        <end position="514"/>
    </location>
</feature>
<sequence length="586" mass="65742">MFYLDLIEDWTWVARRVETIEIQDSRHRVRRVSLDIDTRELASRIQKHKLSDLQEVPLPVAVFQKGLLLDFDLRDGDGHALSSFTSREQSLLARLAIAAKVRAPNSKVSKISNAQLHAVADLGYEISNEFVDVDDITDWYIHDNKILPRCVLTGGADAKAAWNIIESDETLFDFVEQYFLASYIPTLWYPVTDGPEILKYRRLEGEQDTLLEHIGDVAGRRETYSAVPQDSWVLSLRVSDVRSAVREHIRVLAPGGTFLSSGLMQYWHPTKPIPEYSYWNRRSPQRDIYYHPGSPGQQPRIRYVHAVLTPDPERVMAPILLWTWAITLLLALGALAQLSPLAFLTHIQEHLDPAMSLLLIVPSLSLAYVVRMDDEPIRRALLAPSRSWAVFCIVPLVLAAGALLFDYHQDQYLLGLIWLLCAALTGLSLRRNSSVAWTLGRLLRGKELESESTVRMTWSHQPIDLNAAQRGLTLRRVGNGALTTTRLIVLWAARAVITFVAVGLALLFLAYVWVQLSEEAFRFFGLVYIAPGASFEQFAQEATRIGTRTTSDDVGRLVTASGRGLLTVALGAVIATAPIRIHPARG</sequence>
<evidence type="ECO:0000313" key="3">
    <source>
        <dbReference type="Proteomes" id="UP001499954"/>
    </source>
</evidence>
<proteinExistence type="predicted"/>
<keyword evidence="1" id="KW-0812">Transmembrane</keyword>
<protein>
    <recommendedName>
        <fullName evidence="4">Membrane protein DUF2207</fullName>
    </recommendedName>
</protein>
<name>A0ABN2QMB4_9MICO</name>
<feature type="transmembrane region" description="Helical" evidence="1">
    <location>
        <begin position="412"/>
        <end position="429"/>
    </location>
</feature>
<dbReference type="Proteomes" id="UP001499954">
    <property type="component" value="Unassembled WGS sequence"/>
</dbReference>
<reference evidence="2 3" key="1">
    <citation type="journal article" date="2019" name="Int. J. Syst. Evol. Microbiol.">
        <title>The Global Catalogue of Microorganisms (GCM) 10K type strain sequencing project: providing services to taxonomists for standard genome sequencing and annotation.</title>
        <authorList>
            <consortium name="The Broad Institute Genomics Platform"/>
            <consortium name="The Broad Institute Genome Sequencing Center for Infectious Disease"/>
            <person name="Wu L."/>
            <person name="Ma J."/>
        </authorList>
    </citation>
    <scope>NUCLEOTIDE SEQUENCE [LARGE SCALE GENOMIC DNA]</scope>
    <source>
        <strain evidence="2 3">JCM 13584</strain>
    </source>
</reference>
<evidence type="ECO:0000313" key="2">
    <source>
        <dbReference type="EMBL" id="GAA1955043.1"/>
    </source>
</evidence>
<keyword evidence="3" id="KW-1185">Reference proteome</keyword>
<keyword evidence="1" id="KW-1133">Transmembrane helix</keyword>
<accession>A0ABN2QMB4</accession>
<comment type="caution">
    <text evidence="2">The sequence shown here is derived from an EMBL/GenBank/DDBJ whole genome shotgun (WGS) entry which is preliminary data.</text>
</comment>
<feature type="transmembrane region" description="Helical" evidence="1">
    <location>
        <begin position="319"/>
        <end position="344"/>
    </location>
</feature>
<feature type="transmembrane region" description="Helical" evidence="1">
    <location>
        <begin position="388"/>
        <end position="405"/>
    </location>
</feature>
<gene>
    <name evidence="2" type="ORF">GCM10009717_21240</name>
</gene>
<dbReference type="EMBL" id="BAAAMK010000004">
    <property type="protein sequence ID" value="GAA1955043.1"/>
    <property type="molecule type" value="Genomic_DNA"/>
</dbReference>
<dbReference type="RefSeq" id="WP_157416089.1">
    <property type="nucleotide sequence ID" value="NZ_BAAAMK010000004.1"/>
</dbReference>